<evidence type="ECO:0000313" key="1">
    <source>
        <dbReference type="EMBL" id="MBW86247.1"/>
    </source>
</evidence>
<name>A0A2P2IYG0_RHIMU</name>
<accession>A0A2P2IYG0</accession>
<dbReference type="EMBL" id="GGEC01005764">
    <property type="protein sequence ID" value="MBW86247.1"/>
    <property type="molecule type" value="Transcribed_RNA"/>
</dbReference>
<protein>
    <submittedName>
        <fullName evidence="1">Uncharacterized protein</fullName>
    </submittedName>
</protein>
<reference evidence="1" key="1">
    <citation type="submission" date="2018-02" db="EMBL/GenBank/DDBJ databases">
        <title>Rhizophora mucronata_Transcriptome.</title>
        <authorList>
            <person name="Meera S.P."/>
            <person name="Sreeshan A."/>
            <person name="Augustine A."/>
        </authorList>
    </citation>
    <scope>NUCLEOTIDE SEQUENCE</scope>
    <source>
        <tissue evidence="1">Leaf</tissue>
    </source>
</reference>
<organism evidence="1">
    <name type="scientific">Rhizophora mucronata</name>
    <name type="common">Asiatic mangrove</name>
    <dbReference type="NCBI Taxonomy" id="61149"/>
    <lineage>
        <taxon>Eukaryota</taxon>
        <taxon>Viridiplantae</taxon>
        <taxon>Streptophyta</taxon>
        <taxon>Embryophyta</taxon>
        <taxon>Tracheophyta</taxon>
        <taxon>Spermatophyta</taxon>
        <taxon>Magnoliopsida</taxon>
        <taxon>eudicotyledons</taxon>
        <taxon>Gunneridae</taxon>
        <taxon>Pentapetalae</taxon>
        <taxon>rosids</taxon>
        <taxon>fabids</taxon>
        <taxon>Malpighiales</taxon>
        <taxon>Rhizophoraceae</taxon>
        <taxon>Rhizophora</taxon>
    </lineage>
</organism>
<dbReference type="AlphaFoldDB" id="A0A2P2IYG0"/>
<sequence>MNVVCMIFLLKFMYLYQM</sequence>
<proteinExistence type="predicted"/>